<keyword evidence="15" id="KW-1185">Reference proteome</keyword>
<evidence type="ECO:0000256" key="7">
    <source>
        <dbReference type="ARBA" id="ARBA00023027"/>
    </source>
</evidence>
<dbReference type="EC" id="7.1.1.1" evidence="3"/>
<sequence>MHIAIPAERLAGEHRVAATPETVKKLVAAGHAVSVQAGAGLAAAIPDAAYRDAGASVVDARQPLLANADITLCVRQPEADDIASLKPGSTLIGMLSPYHNPLLPQLAARGVSAFALELLPRTTRAQSMDVLSSQNNIAGYKAVLLACQFYPRFMPMLMTAAGTVKAARALVLGVGVAGLQAIATAKRLGAVVEAYDVRPATREQVESLGAKFVEMPMSEEEKAASSGVYAREMTPEFLARQNELLAARAAAADIVITTALIPGKPAPRLLSAAAVAGMKPGSVIVDLAAEAGGNCELTRAGEARLSDNGVHLVGLTNLPAMLAADASSLYARNLLTFLGLLLAPEGLKLDLDDDIVAATLVAHQGEQRFGASAKPAAAAQTDKEPHHG</sequence>
<comment type="caution">
    <text evidence="14">The sequence shown here is derived from an EMBL/GenBank/DDBJ whole genome shotgun (WGS) entry which is preliminary data.</text>
</comment>
<protein>
    <recommendedName>
        <fullName evidence="9">NAD(P) transhydrogenase subunit alpha part 1</fullName>
        <ecNumber evidence="3">7.1.1.1</ecNumber>
    </recommendedName>
    <alternativeName>
        <fullName evidence="11">Nicotinamide nucleotide transhydrogenase subunit alpha 1</fullName>
    </alternativeName>
    <alternativeName>
        <fullName evidence="10">Pyridine nucleotide transhydrogenase subunit alpha 1</fullName>
    </alternativeName>
</protein>
<keyword evidence="7" id="KW-0520">NAD</keyword>
<evidence type="ECO:0000256" key="4">
    <source>
        <dbReference type="ARBA" id="ARBA00022741"/>
    </source>
</evidence>
<evidence type="ECO:0000259" key="12">
    <source>
        <dbReference type="SMART" id="SM01002"/>
    </source>
</evidence>
<feature type="domain" description="Alanine dehydrogenase/pyridine nucleotide transhydrogenase N-terminal" evidence="13">
    <location>
        <begin position="4"/>
        <end position="138"/>
    </location>
</feature>
<evidence type="ECO:0000256" key="10">
    <source>
        <dbReference type="ARBA" id="ARBA00076996"/>
    </source>
</evidence>
<dbReference type="Pfam" id="PF05222">
    <property type="entry name" value="AlaDh_PNT_N"/>
    <property type="match status" value="1"/>
</dbReference>
<feature type="domain" description="Alanine dehydrogenase/pyridine nucleotide transhydrogenase NAD(H)-binding" evidence="12">
    <location>
        <begin position="147"/>
        <end position="314"/>
    </location>
</feature>
<keyword evidence="5" id="KW-0521">NADP</keyword>
<evidence type="ECO:0000256" key="8">
    <source>
        <dbReference type="ARBA" id="ARBA00048202"/>
    </source>
</evidence>
<dbReference type="GO" id="GO:0006740">
    <property type="term" value="P:NADPH regeneration"/>
    <property type="evidence" value="ECO:0007669"/>
    <property type="project" value="TreeGrafter"/>
</dbReference>
<dbReference type="Proteomes" id="UP000237082">
    <property type="component" value="Unassembled WGS sequence"/>
</dbReference>
<evidence type="ECO:0000256" key="11">
    <source>
        <dbReference type="ARBA" id="ARBA00084087"/>
    </source>
</evidence>
<dbReference type="AlphaFoldDB" id="A0A2S5DJ88"/>
<dbReference type="Pfam" id="PF01262">
    <property type="entry name" value="AlaDh_PNT_C"/>
    <property type="match status" value="1"/>
</dbReference>
<evidence type="ECO:0000313" key="15">
    <source>
        <dbReference type="Proteomes" id="UP000237082"/>
    </source>
</evidence>
<dbReference type="SUPFAM" id="SSF51735">
    <property type="entry name" value="NAD(P)-binding Rossmann-fold domains"/>
    <property type="match status" value="1"/>
</dbReference>
<dbReference type="EMBL" id="PQWB01000017">
    <property type="protein sequence ID" value="POZ63104.1"/>
    <property type="molecule type" value="Genomic_DNA"/>
</dbReference>
<reference evidence="15" key="1">
    <citation type="submission" date="2018-02" db="EMBL/GenBank/DDBJ databases">
        <authorList>
            <person name="O'Hara-Hanley K."/>
            <person name="Soby S."/>
        </authorList>
    </citation>
    <scope>NUCLEOTIDE SEQUENCE [LARGE SCALE GENOMIC DNA]</scope>
    <source>
        <strain evidence="15">MWU14-2602</strain>
    </source>
</reference>
<keyword evidence="4" id="KW-0547">Nucleotide-binding</keyword>
<dbReference type="SUPFAM" id="SSF52283">
    <property type="entry name" value="Formate/glycerate dehydrogenase catalytic domain-like"/>
    <property type="match status" value="1"/>
</dbReference>
<dbReference type="PANTHER" id="PTHR10160:SF19">
    <property type="entry name" value="PROTON-TRANSLOCATING NAD(P)(+) TRANSHYDROGENASE"/>
    <property type="match status" value="1"/>
</dbReference>
<dbReference type="RefSeq" id="WP_103901548.1">
    <property type="nucleotide sequence ID" value="NZ_PQWB01000017.1"/>
</dbReference>
<evidence type="ECO:0000256" key="5">
    <source>
        <dbReference type="ARBA" id="ARBA00022857"/>
    </source>
</evidence>
<evidence type="ECO:0000259" key="13">
    <source>
        <dbReference type="SMART" id="SM01003"/>
    </source>
</evidence>
<dbReference type="InterPro" id="IPR007886">
    <property type="entry name" value="AlaDH/PNT_N"/>
</dbReference>
<dbReference type="GO" id="GO:0016491">
    <property type="term" value="F:oxidoreductase activity"/>
    <property type="evidence" value="ECO:0007669"/>
    <property type="project" value="InterPro"/>
</dbReference>
<keyword evidence="6" id="KW-1278">Translocase</keyword>
<dbReference type="NCBIfam" id="NF006942">
    <property type="entry name" value="PRK09424.1"/>
    <property type="match status" value="1"/>
</dbReference>
<evidence type="ECO:0000256" key="2">
    <source>
        <dbReference type="ARBA" id="ARBA00005689"/>
    </source>
</evidence>
<proteinExistence type="inferred from homology"/>
<dbReference type="Gene3D" id="3.40.50.720">
    <property type="entry name" value="NAD(P)-binding Rossmann-like Domain"/>
    <property type="match status" value="2"/>
</dbReference>
<evidence type="ECO:0000256" key="9">
    <source>
        <dbReference type="ARBA" id="ARBA00071353"/>
    </source>
</evidence>
<dbReference type="InterPro" id="IPR008143">
    <property type="entry name" value="Ala_DH/PNT_CS2"/>
</dbReference>
<evidence type="ECO:0000256" key="6">
    <source>
        <dbReference type="ARBA" id="ARBA00022967"/>
    </source>
</evidence>
<dbReference type="OrthoDB" id="9804592at2"/>
<dbReference type="GO" id="GO:0008750">
    <property type="term" value="F:proton-translocating NAD(P)+ transhydrogenase activity"/>
    <property type="evidence" value="ECO:0007669"/>
    <property type="project" value="UniProtKB-EC"/>
</dbReference>
<evidence type="ECO:0000313" key="14">
    <source>
        <dbReference type="EMBL" id="POZ63104.1"/>
    </source>
</evidence>
<dbReference type="FunFam" id="3.40.50.720:FF:000188">
    <property type="entry name" value="NAD(P) transhydrogenase alpha subunit 1"/>
    <property type="match status" value="1"/>
</dbReference>
<comment type="function">
    <text evidence="1">The transhydrogenation between NADH and NADP is coupled to respiration and ATP hydrolysis and functions as a proton pump across the membrane.</text>
</comment>
<dbReference type="SMART" id="SM01002">
    <property type="entry name" value="AlaDh_PNT_C"/>
    <property type="match status" value="1"/>
</dbReference>
<dbReference type="SMART" id="SM01003">
    <property type="entry name" value="AlaDh_PNT_N"/>
    <property type="match status" value="1"/>
</dbReference>
<comment type="similarity">
    <text evidence="2">Belongs to the AlaDH/PNT family.</text>
</comment>
<accession>A0A2S5DJ88</accession>
<dbReference type="PROSITE" id="PS00837">
    <property type="entry name" value="ALADH_PNT_2"/>
    <property type="match status" value="1"/>
</dbReference>
<dbReference type="InterPro" id="IPR036291">
    <property type="entry name" value="NAD(P)-bd_dom_sf"/>
</dbReference>
<dbReference type="GO" id="GO:0050661">
    <property type="term" value="F:NADP binding"/>
    <property type="evidence" value="ECO:0007669"/>
    <property type="project" value="TreeGrafter"/>
</dbReference>
<dbReference type="GO" id="GO:0005886">
    <property type="term" value="C:plasma membrane"/>
    <property type="evidence" value="ECO:0007669"/>
    <property type="project" value="TreeGrafter"/>
</dbReference>
<dbReference type="PANTHER" id="PTHR10160">
    <property type="entry name" value="NAD(P) TRANSHYDROGENASE"/>
    <property type="match status" value="1"/>
</dbReference>
<dbReference type="CDD" id="cd05304">
    <property type="entry name" value="Rubrum_tdh"/>
    <property type="match status" value="1"/>
</dbReference>
<gene>
    <name evidence="14" type="ORF">C2I19_04660</name>
</gene>
<dbReference type="InterPro" id="IPR007698">
    <property type="entry name" value="AlaDH/PNT_NAD(H)-bd"/>
</dbReference>
<comment type="catalytic activity">
    <reaction evidence="8">
        <text>NAD(+) + NADPH + H(+)(in) = NADH + NADP(+) + H(+)(out)</text>
        <dbReference type="Rhea" id="RHEA:47992"/>
        <dbReference type="ChEBI" id="CHEBI:15378"/>
        <dbReference type="ChEBI" id="CHEBI:57540"/>
        <dbReference type="ChEBI" id="CHEBI:57783"/>
        <dbReference type="ChEBI" id="CHEBI:57945"/>
        <dbReference type="ChEBI" id="CHEBI:58349"/>
        <dbReference type="EC" id="7.1.1.1"/>
    </reaction>
</comment>
<organism evidence="14 15">
    <name type="scientific">Chromobacterium alticapitis</name>
    <dbReference type="NCBI Taxonomy" id="2073169"/>
    <lineage>
        <taxon>Bacteria</taxon>
        <taxon>Pseudomonadati</taxon>
        <taxon>Pseudomonadota</taxon>
        <taxon>Betaproteobacteria</taxon>
        <taxon>Neisseriales</taxon>
        <taxon>Chromobacteriaceae</taxon>
        <taxon>Chromobacterium</taxon>
    </lineage>
</organism>
<evidence type="ECO:0000256" key="1">
    <source>
        <dbReference type="ARBA" id="ARBA00003943"/>
    </source>
</evidence>
<name>A0A2S5DJ88_9NEIS</name>
<evidence type="ECO:0000256" key="3">
    <source>
        <dbReference type="ARBA" id="ARBA00012943"/>
    </source>
</evidence>